<dbReference type="Proteomes" id="UP000800038">
    <property type="component" value="Unassembled WGS sequence"/>
</dbReference>
<dbReference type="InterPro" id="IPR036861">
    <property type="entry name" value="Endochitinase-like_sf"/>
</dbReference>
<reference evidence="2" key="1">
    <citation type="journal article" date="2020" name="Stud. Mycol.">
        <title>101 Dothideomycetes genomes: a test case for predicting lifestyles and emergence of pathogens.</title>
        <authorList>
            <person name="Haridas S."/>
            <person name="Albert R."/>
            <person name="Binder M."/>
            <person name="Bloem J."/>
            <person name="Labutti K."/>
            <person name="Salamov A."/>
            <person name="Andreopoulos B."/>
            <person name="Baker S."/>
            <person name="Barry K."/>
            <person name="Bills G."/>
            <person name="Bluhm B."/>
            <person name="Cannon C."/>
            <person name="Castanera R."/>
            <person name="Culley D."/>
            <person name="Daum C."/>
            <person name="Ezra D."/>
            <person name="Gonzalez J."/>
            <person name="Henrissat B."/>
            <person name="Kuo A."/>
            <person name="Liang C."/>
            <person name="Lipzen A."/>
            <person name="Lutzoni F."/>
            <person name="Magnuson J."/>
            <person name="Mondo S."/>
            <person name="Nolan M."/>
            <person name="Ohm R."/>
            <person name="Pangilinan J."/>
            <person name="Park H.-J."/>
            <person name="Ramirez L."/>
            <person name="Alfaro M."/>
            <person name="Sun H."/>
            <person name="Tritt A."/>
            <person name="Yoshinaga Y."/>
            <person name="Zwiers L.-H."/>
            <person name="Turgeon B."/>
            <person name="Goodwin S."/>
            <person name="Spatafora J."/>
            <person name="Crous P."/>
            <person name="Grigoriev I."/>
        </authorList>
    </citation>
    <scope>NUCLEOTIDE SEQUENCE</scope>
    <source>
        <strain evidence="2">CBS 161.51</strain>
    </source>
</reference>
<dbReference type="Gene3D" id="3.30.60.10">
    <property type="entry name" value="Endochitinase-like"/>
    <property type="match status" value="2"/>
</dbReference>
<dbReference type="SUPFAM" id="SSF57016">
    <property type="entry name" value="Plant lectins/antimicrobial peptides"/>
    <property type="match status" value="2"/>
</dbReference>
<feature type="non-terminal residue" evidence="2">
    <location>
        <position position="78"/>
    </location>
</feature>
<organism evidence="2 3">
    <name type="scientific">Clathrospora elynae</name>
    <dbReference type="NCBI Taxonomy" id="706981"/>
    <lineage>
        <taxon>Eukaryota</taxon>
        <taxon>Fungi</taxon>
        <taxon>Dikarya</taxon>
        <taxon>Ascomycota</taxon>
        <taxon>Pezizomycotina</taxon>
        <taxon>Dothideomycetes</taxon>
        <taxon>Pleosporomycetidae</taxon>
        <taxon>Pleosporales</taxon>
        <taxon>Diademaceae</taxon>
        <taxon>Clathrospora</taxon>
    </lineage>
</organism>
<evidence type="ECO:0000313" key="2">
    <source>
        <dbReference type="EMBL" id="KAF1935522.1"/>
    </source>
</evidence>
<sequence length="78" mass="7962">CSAYGWCGTSEGHCGAGCLFDFGLCSMPSKISPDGTCGTVQNNNGWICPGSGFGSTYGWCGNAADHCDGRCQTAYGTC</sequence>
<protein>
    <recommendedName>
        <fullName evidence="4">Chitin-binding type-1 domain-containing protein</fullName>
    </recommendedName>
</protein>
<keyword evidence="3" id="KW-1185">Reference proteome</keyword>
<gene>
    <name evidence="2" type="ORF">EJ02DRAFT_327945</name>
</gene>
<keyword evidence="1" id="KW-0147">Chitin-binding</keyword>
<evidence type="ECO:0008006" key="4">
    <source>
        <dbReference type="Google" id="ProtNLM"/>
    </source>
</evidence>
<name>A0A6A5S607_9PLEO</name>
<dbReference type="AlphaFoldDB" id="A0A6A5S607"/>
<proteinExistence type="predicted"/>
<dbReference type="EMBL" id="ML976259">
    <property type="protein sequence ID" value="KAF1935522.1"/>
    <property type="molecule type" value="Genomic_DNA"/>
</dbReference>
<evidence type="ECO:0000313" key="3">
    <source>
        <dbReference type="Proteomes" id="UP000800038"/>
    </source>
</evidence>
<evidence type="ECO:0000256" key="1">
    <source>
        <dbReference type="ARBA" id="ARBA00022669"/>
    </source>
</evidence>
<feature type="non-terminal residue" evidence="2">
    <location>
        <position position="1"/>
    </location>
</feature>
<dbReference type="OrthoDB" id="5598155at2759"/>
<dbReference type="GO" id="GO:0008061">
    <property type="term" value="F:chitin binding"/>
    <property type="evidence" value="ECO:0007669"/>
    <property type="project" value="UniProtKB-KW"/>
</dbReference>
<accession>A0A6A5S607</accession>